<keyword evidence="2" id="KW-1185">Reference proteome</keyword>
<protein>
    <submittedName>
        <fullName evidence="1">Uncharacterized protein</fullName>
    </submittedName>
</protein>
<comment type="caution">
    <text evidence="1">The sequence shown here is derived from an EMBL/GenBank/DDBJ whole genome shotgun (WGS) entry which is preliminary data.</text>
</comment>
<gene>
    <name evidence="1" type="primary">Acey_s0025.g1279</name>
    <name evidence="1" type="ORF">Y032_0025g1279</name>
</gene>
<dbReference type="EMBL" id="JARK01001361">
    <property type="protein sequence ID" value="EYC19268.1"/>
    <property type="molecule type" value="Genomic_DNA"/>
</dbReference>
<evidence type="ECO:0000313" key="2">
    <source>
        <dbReference type="Proteomes" id="UP000024635"/>
    </source>
</evidence>
<evidence type="ECO:0000313" key="1">
    <source>
        <dbReference type="EMBL" id="EYC19268.1"/>
    </source>
</evidence>
<dbReference type="AlphaFoldDB" id="A0A016UXR0"/>
<organism evidence="1 2">
    <name type="scientific">Ancylostoma ceylanicum</name>
    <dbReference type="NCBI Taxonomy" id="53326"/>
    <lineage>
        <taxon>Eukaryota</taxon>
        <taxon>Metazoa</taxon>
        <taxon>Ecdysozoa</taxon>
        <taxon>Nematoda</taxon>
        <taxon>Chromadorea</taxon>
        <taxon>Rhabditida</taxon>
        <taxon>Rhabditina</taxon>
        <taxon>Rhabditomorpha</taxon>
        <taxon>Strongyloidea</taxon>
        <taxon>Ancylostomatidae</taxon>
        <taxon>Ancylostomatinae</taxon>
        <taxon>Ancylostoma</taxon>
    </lineage>
</organism>
<name>A0A016UXR0_9BILA</name>
<sequence>MYTITVSNVELLNRGRFLVGGDRSQVKVEFDVLIRFSCSHTQSAVLLCLKLLRDKVSATSHNKLNSLRAAFEREWSSTDVNLSQPEEGVAAYTDAEYQKISAAIKILIANKRISCVPRVGFSAF</sequence>
<accession>A0A016UXR0</accession>
<reference evidence="2" key="1">
    <citation type="journal article" date="2015" name="Nat. Genet.">
        <title>The genome and transcriptome of the zoonotic hookworm Ancylostoma ceylanicum identify infection-specific gene families.</title>
        <authorList>
            <person name="Schwarz E.M."/>
            <person name="Hu Y."/>
            <person name="Antoshechkin I."/>
            <person name="Miller M.M."/>
            <person name="Sternberg P.W."/>
            <person name="Aroian R.V."/>
        </authorList>
    </citation>
    <scope>NUCLEOTIDE SEQUENCE</scope>
    <source>
        <strain evidence="2">HY135</strain>
    </source>
</reference>
<proteinExistence type="predicted"/>
<dbReference type="Proteomes" id="UP000024635">
    <property type="component" value="Unassembled WGS sequence"/>
</dbReference>